<sequence>MSITWLREHNRVPWKQINRLVPTTDGMCMWPETAVIPLSFSLFAERDLNHRRSNF</sequence>
<geneLocation type="plasmid" evidence="1">
    <name>pC6.5b</name>
</geneLocation>
<dbReference type="EMBL" id="MK318987">
    <property type="protein sequence ID" value="QCL10240.1"/>
    <property type="molecule type" value="Genomic_DNA"/>
</dbReference>
<evidence type="ECO:0000313" key="1">
    <source>
        <dbReference type="EMBL" id="QCL10240.1"/>
    </source>
</evidence>
<dbReference type="AlphaFoldDB" id="A0A7S5DS63"/>
<reference evidence="1" key="1">
    <citation type="submission" date="2018-12" db="EMBL/GenBank/DDBJ databases">
        <title>Three Rhizobium rhizogenes strains isolated from the same crown gall tumor carry diverse plasmids.</title>
        <authorList>
            <person name="Pulawska J."/>
            <person name="Kuzmanovic N."/>
        </authorList>
    </citation>
    <scope>NUCLEOTIDE SEQUENCE</scope>
    <source>
        <strain evidence="1">C6.5</strain>
        <plasmid evidence="1">pC6.5b</plasmid>
    </source>
</reference>
<name>A0A7S5DS63_RHIRH</name>
<organism evidence="1">
    <name type="scientific">Rhizobium rhizogenes</name>
    <name type="common">Agrobacterium rhizogenes</name>
    <dbReference type="NCBI Taxonomy" id="359"/>
    <lineage>
        <taxon>Bacteria</taxon>
        <taxon>Pseudomonadati</taxon>
        <taxon>Pseudomonadota</taxon>
        <taxon>Alphaproteobacteria</taxon>
        <taxon>Hyphomicrobiales</taxon>
        <taxon>Rhizobiaceae</taxon>
        <taxon>Rhizobium/Agrobacterium group</taxon>
        <taxon>Rhizobium</taxon>
    </lineage>
</organism>
<proteinExistence type="predicted"/>
<gene>
    <name evidence="1" type="ORF">pC6.5b_346</name>
</gene>
<accession>A0A7S5DS63</accession>
<keyword evidence="1" id="KW-0614">Plasmid</keyword>
<protein>
    <submittedName>
        <fullName evidence="1">Uncharacterized protein</fullName>
    </submittedName>
</protein>